<organism evidence="3 4">
    <name type="scientific">Exidia glandulosa HHB12029</name>
    <dbReference type="NCBI Taxonomy" id="1314781"/>
    <lineage>
        <taxon>Eukaryota</taxon>
        <taxon>Fungi</taxon>
        <taxon>Dikarya</taxon>
        <taxon>Basidiomycota</taxon>
        <taxon>Agaricomycotina</taxon>
        <taxon>Agaricomycetes</taxon>
        <taxon>Auriculariales</taxon>
        <taxon>Exidiaceae</taxon>
        <taxon>Exidia</taxon>
    </lineage>
</organism>
<feature type="transmembrane region" description="Helical" evidence="2">
    <location>
        <begin position="287"/>
        <end position="308"/>
    </location>
</feature>
<reference evidence="3 4" key="1">
    <citation type="journal article" date="2016" name="Mol. Biol. Evol.">
        <title>Comparative Genomics of Early-Diverging Mushroom-Forming Fungi Provides Insights into the Origins of Lignocellulose Decay Capabilities.</title>
        <authorList>
            <person name="Nagy L.G."/>
            <person name="Riley R."/>
            <person name="Tritt A."/>
            <person name="Adam C."/>
            <person name="Daum C."/>
            <person name="Floudas D."/>
            <person name="Sun H."/>
            <person name="Yadav J.S."/>
            <person name="Pangilinan J."/>
            <person name="Larsson K.H."/>
            <person name="Matsuura K."/>
            <person name="Barry K."/>
            <person name="Labutti K."/>
            <person name="Kuo R."/>
            <person name="Ohm R.A."/>
            <person name="Bhattacharya S.S."/>
            <person name="Shirouzu T."/>
            <person name="Yoshinaga Y."/>
            <person name="Martin F.M."/>
            <person name="Grigoriev I.V."/>
            <person name="Hibbett D.S."/>
        </authorList>
    </citation>
    <scope>NUCLEOTIDE SEQUENCE [LARGE SCALE GENOMIC DNA]</scope>
    <source>
        <strain evidence="3 4">HHB12029</strain>
    </source>
</reference>
<evidence type="ECO:0000313" key="4">
    <source>
        <dbReference type="Proteomes" id="UP000077266"/>
    </source>
</evidence>
<proteinExistence type="predicted"/>
<feature type="transmembrane region" description="Helical" evidence="2">
    <location>
        <begin position="242"/>
        <end position="260"/>
    </location>
</feature>
<feature type="region of interest" description="Disordered" evidence="1">
    <location>
        <begin position="613"/>
        <end position="670"/>
    </location>
</feature>
<feature type="transmembrane region" description="Helical" evidence="2">
    <location>
        <begin position="478"/>
        <end position="500"/>
    </location>
</feature>
<accession>A0A165PK74</accession>
<keyword evidence="2" id="KW-0472">Membrane</keyword>
<dbReference type="AlphaFoldDB" id="A0A165PK74"/>
<dbReference type="InParanoid" id="A0A165PK74"/>
<dbReference type="OrthoDB" id="3267487at2759"/>
<dbReference type="Proteomes" id="UP000077266">
    <property type="component" value="Unassembled WGS sequence"/>
</dbReference>
<feature type="compositionally biased region" description="Low complexity" evidence="1">
    <location>
        <begin position="550"/>
        <end position="560"/>
    </location>
</feature>
<feature type="region of interest" description="Disordered" evidence="1">
    <location>
        <begin position="1"/>
        <end position="78"/>
    </location>
</feature>
<feature type="transmembrane region" description="Helical" evidence="2">
    <location>
        <begin position="176"/>
        <end position="197"/>
    </location>
</feature>
<protein>
    <submittedName>
        <fullName evidence="3">Uncharacterized protein</fullName>
    </submittedName>
</protein>
<dbReference type="EMBL" id="KV425889">
    <property type="protein sequence ID" value="KZW02291.1"/>
    <property type="molecule type" value="Genomic_DNA"/>
</dbReference>
<feature type="transmembrane region" description="Helical" evidence="2">
    <location>
        <begin position="144"/>
        <end position="164"/>
    </location>
</feature>
<evidence type="ECO:0000313" key="3">
    <source>
        <dbReference type="EMBL" id="KZW02291.1"/>
    </source>
</evidence>
<feature type="region of interest" description="Disordered" evidence="1">
    <location>
        <begin position="550"/>
        <end position="571"/>
    </location>
</feature>
<evidence type="ECO:0000256" key="2">
    <source>
        <dbReference type="SAM" id="Phobius"/>
    </source>
</evidence>
<evidence type="ECO:0000256" key="1">
    <source>
        <dbReference type="SAM" id="MobiDB-lite"/>
    </source>
</evidence>
<sequence length="670" mass="71233">MSTSTTGSFSTPSEPPSTTSGPSSGAVVDSAGAIPTPTGTGATASGTSNTNPVSSPLNSTSGSTEPTAGTVSTTSTTPVSSATFSHLAAQSSGSSYIDYALSTTIRITSFPTPTLPATPSYLPALPDGTLMTPLYAHHARDASVLLFSAALFGVVFLRNIAVAYRYIRRISARDKTLFYLLFFSQIWGPVACAALLIPLASKTASCTAVNIVAVGSAEMSFSVLVSGILGIKAYRCLNRSRAVLAAICLTQVTAWILTAFDLPHLGSTRSLADICTFKNDLRLLPTAFILSSIETLVFVSMCFGYAVWHASKRSANLGRISLDVSTTRAAPEPALRGWWDYAPSIPPSVKRNNTGSSVGHSNSKTHVSRAASTAASSWKRGRGAWAIFPFQGARKPAENEEREGWEKVQDGEDEAPREPGRGWTNGSGQSPKFARMVLLNDAVRNELFYTALILVFHTLAMVMVPISLKYERVWPPLFWLGLSWTITSLLIIQSFAPVVARHEREAILREPALLGQWGAFGPDPLDAPSGPPRPKQTPWGRAVSFSTNSIFSSSTSPVSPQNLNRRTSTATSAPSLNAAAALWATTVQANPFTDSLSPTAEPDVWRRGSVSGMSMASNVSRPPAGRLRPVPSAYTSPGQTYAVTPPVPERRTSVSSSVVRKGSAESLLLR</sequence>
<keyword evidence="2" id="KW-1133">Transmembrane helix</keyword>
<keyword evidence="2" id="KW-0812">Transmembrane</keyword>
<feature type="compositionally biased region" description="Basic and acidic residues" evidence="1">
    <location>
        <begin position="395"/>
        <end position="420"/>
    </location>
</feature>
<feature type="compositionally biased region" description="Low complexity" evidence="1">
    <location>
        <begin position="63"/>
        <end position="78"/>
    </location>
</feature>
<keyword evidence="4" id="KW-1185">Reference proteome</keyword>
<feature type="region of interest" description="Disordered" evidence="1">
    <location>
        <begin position="395"/>
        <end position="428"/>
    </location>
</feature>
<feature type="compositionally biased region" description="Polar residues" evidence="1">
    <location>
        <begin position="633"/>
        <end position="642"/>
    </location>
</feature>
<gene>
    <name evidence="3" type="ORF">EXIGLDRAFT_484471</name>
</gene>
<feature type="transmembrane region" description="Helical" evidence="2">
    <location>
        <begin position="209"/>
        <end position="230"/>
    </location>
</feature>
<name>A0A165PK74_EXIGL</name>
<feature type="compositionally biased region" description="Polar residues" evidence="1">
    <location>
        <begin position="52"/>
        <end position="62"/>
    </location>
</feature>
<feature type="compositionally biased region" description="Low complexity" evidence="1">
    <location>
        <begin position="1"/>
        <end position="51"/>
    </location>
</feature>
<feature type="transmembrane region" description="Helical" evidence="2">
    <location>
        <begin position="447"/>
        <end position="466"/>
    </location>
</feature>